<organism evidence="2 3">
    <name type="scientific">Dreissena polymorpha</name>
    <name type="common">Zebra mussel</name>
    <name type="synonym">Mytilus polymorpha</name>
    <dbReference type="NCBI Taxonomy" id="45954"/>
    <lineage>
        <taxon>Eukaryota</taxon>
        <taxon>Metazoa</taxon>
        <taxon>Spiralia</taxon>
        <taxon>Lophotrochozoa</taxon>
        <taxon>Mollusca</taxon>
        <taxon>Bivalvia</taxon>
        <taxon>Autobranchia</taxon>
        <taxon>Heteroconchia</taxon>
        <taxon>Euheterodonta</taxon>
        <taxon>Imparidentia</taxon>
        <taxon>Neoheterodontei</taxon>
        <taxon>Myida</taxon>
        <taxon>Dreissenoidea</taxon>
        <taxon>Dreissenidae</taxon>
        <taxon>Dreissena</taxon>
    </lineage>
</organism>
<evidence type="ECO:0000313" key="2">
    <source>
        <dbReference type="EMBL" id="KAH3867377.1"/>
    </source>
</evidence>
<evidence type="ECO:0000256" key="1">
    <source>
        <dbReference type="SAM" id="MobiDB-lite"/>
    </source>
</evidence>
<sequence>MFDPGGAPGLVMGPCIVEIYCIVIRNVQYQLEFQGSTARNRTDGQTAEITTISPRFSKSRMKNRKRSSIVVVVSTRLSLSLQGDGGENVSHYVRMSDTSRQNNLTLQ</sequence>
<feature type="compositionally biased region" description="Polar residues" evidence="1">
    <location>
        <begin position="96"/>
        <end position="107"/>
    </location>
</feature>
<feature type="region of interest" description="Disordered" evidence="1">
    <location>
        <begin position="82"/>
        <end position="107"/>
    </location>
</feature>
<comment type="caution">
    <text evidence="2">The sequence shown here is derived from an EMBL/GenBank/DDBJ whole genome shotgun (WGS) entry which is preliminary data.</text>
</comment>
<reference evidence="2" key="2">
    <citation type="submission" date="2020-11" db="EMBL/GenBank/DDBJ databases">
        <authorList>
            <person name="McCartney M.A."/>
            <person name="Auch B."/>
            <person name="Kono T."/>
            <person name="Mallez S."/>
            <person name="Becker A."/>
            <person name="Gohl D.M."/>
            <person name="Silverstein K.A.T."/>
            <person name="Koren S."/>
            <person name="Bechman K.B."/>
            <person name="Herman A."/>
            <person name="Abrahante J.E."/>
            <person name="Garbe J."/>
        </authorList>
    </citation>
    <scope>NUCLEOTIDE SEQUENCE</scope>
    <source>
        <strain evidence="2">Duluth1</strain>
        <tissue evidence="2">Whole animal</tissue>
    </source>
</reference>
<dbReference type="EMBL" id="JAIWYP010000002">
    <property type="protein sequence ID" value="KAH3867377.1"/>
    <property type="molecule type" value="Genomic_DNA"/>
</dbReference>
<gene>
    <name evidence="2" type="ORF">DPMN_030503</name>
</gene>
<protein>
    <submittedName>
        <fullName evidence="2">Uncharacterized protein</fullName>
    </submittedName>
</protein>
<dbReference type="AlphaFoldDB" id="A0A9D4RI56"/>
<accession>A0A9D4RI56</accession>
<keyword evidence="3" id="KW-1185">Reference proteome</keyword>
<proteinExistence type="predicted"/>
<reference evidence="2" key="1">
    <citation type="journal article" date="2019" name="bioRxiv">
        <title>The Genome of the Zebra Mussel, Dreissena polymorpha: A Resource for Invasive Species Research.</title>
        <authorList>
            <person name="McCartney M.A."/>
            <person name="Auch B."/>
            <person name="Kono T."/>
            <person name="Mallez S."/>
            <person name="Zhang Y."/>
            <person name="Obille A."/>
            <person name="Becker A."/>
            <person name="Abrahante J.E."/>
            <person name="Garbe J."/>
            <person name="Badalamenti J.P."/>
            <person name="Herman A."/>
            <person name="Mangelson H."/>
            <person name="Liachko I."/>
            <person name="Sullivan S."/>
            <person name="Sone E.D."/>
            <person name="Koren S."/>
            <person name="Silverstein K.A.T."/>
            <person name="Beckman K.B."/>
            <person name="Gohl D.M."/>
        </authorList>
    </citation>
    <scope>NUCLEOTIDE SEQUENCE</scope>
    <source>
        <strain evidence="2">Duluth1</strain>
        <tissue evidence="2">Whole animal</tissue>
    </source>
</reference>
<name>A0A9D4RI56_DREPO</name>
<dbReference type="Proteomes" id="UP000828390">
    <property type="component" value="Unassembled WGS sequence"/>
</dbReference>
<evidence type="ECO:0000313" key="3">
    <source>
        <dbReference type="Proteomes" id="UP000828390"/>
    </source>
</evidence>